<dbReference type="AlphaFoldDB" id="A0A914UN43"/>
<reference evidence="2" key="1">
    <citation type="submission" date="2022-11" db="UniProtKB">
        <authorList>
            <consortium name="WormBaseParasite"/>
        </authorList>
    </citation>
    <scope>IDENTIFICATION</scope>
</reference>
<organism evidence="1 2">
    <name type="scientific">Plectus sambesii</name>
    <dbReference type="NCBI Taxonomy" id="2011161"/>
    <lineage>
        <taxon>Eukaryota</taxon>
        <taxon>Metazoa</taxon>
        <taxon>Ecdysozoa</taxon>
        <taxon>Nematoda</taxon>
        <taxon>Chromadorea</taxon>
        <taxon>Plectida</taxon>
        <taxon>Plectina</taxon>
        <taxon>Plectoidea</taxon>
        <taxon>Plectidae</taxon>
        <taxon>Plectus</taxon>
    </lineage>
</organism>
<evidence type="ECO:0000313" key="1">
    <source>
        <dbReference type="Proteomes" id="UP000887566"/>
    </source>
</evidence>
<evidence type="ECO:0000313" key="2">
    <source>
        <dbReference type="WBParaSite" id="PSAMB.scaffold1119size35725.g11251.t1"/>
    </source>
</evidence>
<sequence>MYSLVLSSTLLGISISSIRLNEQAHSIQGPLRNCIPESFEMKVLIDQFYRKAIDSSCGITLGKMVLLDRAALLTIGGGMLGFIALWSQFAADSQGNCANGASNNTSSYLNMTEYVLQF</sequence>
<protein>
    <submittedName>
        <fullName evidence="2">Uncharacterized protein</fullName>
    </submittedName>
</protein>
<dbReference type="Proteomes" id="UP000887566">
    <property type="component" value="Unplaced"/>
</dbReference>
<proteinExistence type="predicted"/>
<accession>A0A914UN43</accession>
<name>A0A914UN43_9BILA</name>
<dbReference type="WBParaSite" id="PSAMB.scaffold1119size35725.g11251.t1">
    <property type="protein sequence ID" value="PSAMB.scaffold1119size35725.g11251.t1"/>
    <property type="gene ID" value="PSAMB.scaffold1119size35725.g11251"/>
</dbReference>
<keyword evidence="1" id="KW-1185">Reference proteome</keyword>